<name>A0AAV4VV29_9ARAC</name>
<evidence type="ECO:0000313" key="1">
    <source>
        <dbReference type="EMBL" id="GIY73338.1"/>
    </source>
</evidence>
<reference evidence="1 2" key="1">
    <citation type="submission" date="2021-06" db="EMBL/GenBank/DDBJ databases">
        <title>Caerostris darwini draft genome.</title>
        <authorList>
            <person name="Kono N."/>
            <person name="Arakawa K."/>
        </authorList>
    </citation>
    <scope>NUCLEOTIDE SEQUENCE [LARGE SCALE GENOMIC DNA]</scope>
</reference>
<sequence length="106" mass="11895">MGVVNRCLQIKVLAIIALDNVENSFVRIRCFLSQDVQPRNIPAFILLLQKQFFGAYVFMVLHHATLISEDNRNTGAVSTSIHLSAADPLPPARLSRLKFLIEVGYE</sequence>
<protein>
    <submittedName>
        <fullName evidence="1">Uncharacterized protein</fullName>
    </submittedName>
</protein>
<gene>
    <name evidence="1" type="ORF">CDAR_531051</name>
</gene>
<proteinExistence type="predicted"/>
<accession>A0AAV4VV29</accession>
<comment type="caution">
    <text evidence="1">The sequence shown here is derived from an EMBL/GenBank/DDBJ whole genome shotgun (WGS) entry which is preliminary data.</text>
</comment>
<dbReference type="AlphaFoldDB" id="A0AAV4VV29"/>
<dbReference type="EMBL" id="BPLQ01013598">
    <property type="protein sequence ID" value="GIY73338.1"/>
    <property type="molecule type" value="Genomic_DNA"/>
</dbReference>
<keyword evidence="2" id="KW-1185">Reference proteome</keyword>
<dbReference type="Proteomes" id="UP001054837">
    <property type="component" value="Unassembled WGS sequence"/>
</dbReference>
<evidence type="ECO:0000313" key="2">
    <source>
        <dbReference type="Proteomes" id="UP001054837"/>
    </source>
</evidence>
<organism evidence="1 2">
    <name type="scientific">Caerostris darwini</name>
    <dbReference type="NCBI Taxonomy" id="1538125"/>
    <lineage>
        <taxon>Eukaryota</taxon>
        <taxon>Metazoa</taxon>
        <taxon>Ecdysozoa</taxon>
        <taxon>Arthropoda</taxon>
        <taxon>Chelicerata</taxon>
        <taxon>Arachnida</taxon>
        <taxon>Araneae</taxon>
        <taxon>Araneomorphae</taxon>
        <taxon>Entelegynae</taxon>
        <taxon>Araneoidea</taxon>
        <taxon>Araneidae</taxon>
        <taxon>Caerostris</taxon>
    </lineage>
</organism>